<keyword evidence="4" id="KW-0547">Nucleotide-binding</keyword>
<dbReference type="SUPFAM" id="SSF101353">
    <property type="entry name" value="Putative anticodon-binding domain of alanyl-tRNA synthetase (AlaRS)"/>
    <property type="match status" value="1"/>
</dbReference>
<name>X0UZ49_9ZZZZ</name>
<dbReference type="GO" id="GO:0005524">
    <property type="term" value="F:ATP binding"/>
    <property type="evidence" value="ECO:0007669"/>
    <property type="project" value="UniProtKB-KW"/>
</dbReference>
<evidence type="ECO:0000259" key="9">
    <source>
        <dbReference type="PROSITE" id="PS50860"/>
    </source>
</evidence>
<organism evidence="10">
    <name type="scientific">marine sediment metagenome</name>
    <dbReference type="NCBI Taxonomy" id="412755"/>
    <lineage>
        <taxon>unclassified sequences</taxon>
        <taxon>metagenomes</taxon>
        <taxon>ecological metagenomes</taxon>
    </lineage>
</organism>
<dbReference type="GO" id="GO:0000049">
    <property type="term" value="F:tRNA binding"/>
    <property type="evidence" value="ECO:0007669"/>
    <property type="project" value="UniProtKB-KW"/>
</dbReference>
<keyword evidence="3" id="KW-0436">Ligase</keyword>
<sequence length="268" mass="30082">IDRAIRIVVEHSRGIAFLIADGVLPSNEGRGYVLRRILRRASLFGRRLGLDKPFLSEITTATVSRMNQVYPELIVNRAMIDQITRAEEEKFIGTLESGLTLVEELIEETMRQEERFLPSEQVFRLYDTHGFPAELTAEIARERGISVDPEGFEAEMQKQREMARATQKLVSDVAHGRDAVKVEYKPEPTDFIGYDSLESRSKVSYLLDQDSGIAISQAKKGKLIAIVLDRTPFYAEMGGQVGDMGKITCPSGWADINKTIWSPFGNLA</sequence>
<dbReference type="PANTHER" id="PTHR11777:SF9">
    <property type="entry name" value="ALANINE--TRNA LIGASE, CYTOPLASMIC"/>
    <property type="match status" value="1"/>
</dbReference>
<evidence type="ECO:0000256" key="8">
    <source>
        <dbReference type="ARBA" id="ARBA00023146"/>
    </source>
</evidence>
<dbReference type="Pfam" id="PF01411">
    <property type="entry name" value="tRNA-synt_2c"/>
    <property type="match status" value="1"/>
</dbReference>
<keyword evidence="8" id="KW-0030">Aminoacyl-tRNA synthetase</keyword>
<feature type="domain" description="Alanyl-transfer RNA synthetases family profile" evidence="9">
    <location>
        <begin position="1"/>
        <end position="268"/>
    </location>
</feature>
<feature type="non-terminal residue" evidence="10">
    <location>
        <position position="268"/>
    </location>
</feature>
<dbReference type="InterPro" id="IPR018162">
    <property type="entry name" value="Ala-tRNA-ligase_IIc_anticod-bd"/>
</dbReference>
<keyword evidence="5" id="KW-0067">ATP-binding</keyword>
<dbReference type="InterPro" id="IPR018165">
    <property type="entry name" value="Ala-tRNA-synth_IIc_core"/>
</dbReference>
<dbReference type="GO" id="GO:0005829">
    <property type="term" value="C:cytosol"/>
    <property type="evidence" value="ECO:0007669"/>
    <property type="project" value="TreeGrafter"/>
</dbReference>
<dbReference type="InterPro" id="IPR009000">
    <property type="entry name" value="Transl_B-barrel_sf"/>
</dbReference>
<dbReference type="GO" id="GO:0004813">
    <property type="term" value="F:alanine-tRNA ligase activity"/>
    <property type="evidence" value="ECO:0007669"/>
    <property type="project" value="InterPro"/>
</dbReference>
<evidence type="ECO:0000256" key="5">
    <source>
        <dbReference type="ARBA" id="ARBA00022840"/>
    </source>
</evidence>
<dbReference type="GO" id="GO:0006419">
    <property type="term" value="P:alanyl-tRNA aminoacylation"/>
    <property type="evidence" value="ECO:0007669"/>
    <property type="project" value="InterPro"/>
</dbReference>
<dbReference type="InterPro" id="IPR002318">
    <property type="entry name" value="Ala-tRNA-lgiase_IIc"/>
</dbReference>
<protein>
    <recommendedName>
        <fullName evidence="9">Alanyl-transfer RNA synthetases family profile domain-containing protein</fullName>
    </recommendedName>
</protein>
<dbReference type="AlphaFoldDB" id="X0UZ49"/>
<dbReference type="PANTHER" id="PTHR11777">
    <property type="entry name" value="ALANYL-TRNA SYNTHETASE"/>
    <property type="match status" value="1"/>
</dbReference>
<proteinExistence type="inferred from homology"/>
<feature type="non-terminal residue" evidence="10">
    <location>
        <position position="1"/>
    </location>
</feature>
<dbReference type="EMBL" id="BARS01025563">
    <property type="protein sequence ID" value="GAG05563.1"/>
    <property type="molecule type" value="Genomic_DNA"/>
</dbReference>
<dbReference type="PROSITE" id="PS50860">
    <property type="entry name" value="AA_TRNA_LIGASE_II_ALA"/>
    <property type="match status" value="1"/>
</dbReference>
<keyword evidence="6" id="KW-0694">RNA-binding</keyword>
<keyword evidence="7" id="KW-0648">Protein biosynthesis</keyword>
<evidence type="ECO:0000256" key="6">
    <source>
        <dbReference type="ARBA" id="ARBA00022884"/>
    </source>
</evidence>
<gene>
    <name evidence="10" type="ORF">S01H1_40375</name>
</gene>
<reference evidence="10" key="1">
    <citation type="journal article" date="2014" name="Front. Microbiol.">
        <title>High frequency of phylogenetically diverse reductive dehalogenase-homologous genes in deep subseafloor sedimentary metagenomes.</title>
        <authorList>
            <person name="Kawai M."/>
            <person name="Futagami T."/>
            <person name="Toyoda A."/>
            <person name="Takaki Y."/>
            <person name="Nishi S."/>
            <person name="Hori S."/>
            <person name="Arai W."/>
            <person name="Tsubouchi T."/>
            <person name="Morono Y."/>
            <person name="Uchiyama I."/>
            <person name="Ito T."/>
            <person name="Fujiyama A."/>
            <person name="Inagaki F."/>
            <person name="Takami H."/>
        </authorList>
    </citation>
    <scope>NUCLEOTIDE SEQUENCE</scope>
    <source>
        <strain evidence="10">Expedition CK06-06</strain>
    </source>
</reference>
<comment type="similarity">
    <text evidence="1">Belongs to the class-II aminoacyl-tRNA synthetase family.</text>
</comment>
<evidence type="ECO:0000256" key="1">
    <source>
        <dbReference type="ARBA" id="ARBA00008226"/>
    </source>
</evidence>
<dbReference type="InterPro" id="IPR018164">
    <property type="entry name" value="Ala-tRNA-synth_IIc_N"/>
</dbReference>
<evidence type="ECO:0000256" key="3">
    <source>
        <dbReference type="ARBA" id="ARBA00022598"/>
    </source>
</evidence>
<dbReference type="InterPro" id="IPR050058">
    <property type="entry name" value="Ala-tRNA_ligase"/>
</dbReference>
<dbReference type="GO" id="GO:0002161">
    <property type="term" value="F:aminoacyl-tRNA deacylase activity"/>
    <property type="evidence" value="ECO:0007669"/>
    <property type="project" value="TreeGrafter"/>
</dbReference>
<evidence type="ECO:0000256" key="2">
    <source>
        <dbReference type="ARBA" id="ARBA00022555"/>
    </source>
</evidence>
<evidence type="ECO:0000256" key="4">
    <source>
        <dbReference type="ARBA" id="ARBA00022741"/>
    </source>
</evidence>
<accession>X0UZ49</accession>
<evidence type="ECO:0000313" key="10">
    <source>
        <dbReference type="EMBL" id="GAG05563.1"/>
    </source>
</evidence>
<dbReference type="PRINTS" id="PR00980">
    <property type="entry name" value="TRNASYNTHALA"/>
</dbReference>
<dbReference type="Gene3D" id="2.40.30.130">
    <property type="match status" value="1"/>
</dbReference>
<comment type="caution">
    <text evidence="10">The sequence shown here is derived from an EMBL/GenBank/DDBJ whole genome shotgun (WGS) entry which is preliminary data.</text>
</comment>
<dbReference type="SUPFAM" id="SSF50447">
    <property type="entry name" value="Translation proteins"/>
    <property type="match status" value="1"/>
</dbReference>
<evidence type="ECO:0000256" key="7">
    <source>
        <dbReference type="ARBA" id="ARBA00022917"/>
    </source>
</evidence>
<keyword evidence="2" id="KW-0820">tRNA-binding</keyword>